<dbReference type="InterPro" id="IPR036291">
    <property type="entry name" value="NAD(P)-bd_dom_sf"/>
</dbReference>
<dbReference type="RefSeq" id="WP_174926167.1">
    <property type="nucleotide sequence ID" value="NZ_CABVLY010000007.1"/>
</dbReference>
<evidence type="ECO:0000313" key="3">
    <source>
        <dbReference type="EMBL" id="VVU49651.1"/>
    </source>
</evidence>
<sequence length="323" mass="33147">MKAAVVKGAGERPVHMEFESPRAMPDHCLIDVTASALSRLAQARASGTHYSSGGRYPFVVGVDGVGRRGDGQRVYFFGPPAPFGAMAERTIAPDAHCVPLPDALDDVTAAAIAIPAMSSWAALTERARLAPGETVLVNGATGASGRLAVRIAKHLGAAKVVATGRNAGALEALQHAGADAVVSLRQDDAHLARALEPHFRAGVDVVLDYLWGASAQALLIAAAKATPAGRRLRFVQIGSIGGADVLLPGAVLRATAIELMGSGLGSVSLPRLLVAVRGVFGAADAAGLAIDTRAVPLSAVDEHWADADSQVRPVFTMRGGGAW</sequence>
<dbReference type="InterPro" id="IPR011032">
    <property type="entry name" value="GroES-like_sf"/>
</dbReference>
<organism evidence="3 4">
    <name type="scientific">Burkholderia anthina</name>
    <dbReference type="NCBI Taxonomy" id="179879"/>
    <lineage>
        <taxon>Bacteria</taxon>
        <taxon>Pseudomonadati</taxon>
        <taxon>Pseudomonadota</taxon>
        <taxon>Betaproteobacteria</taxon>
        <taxon>Burkholderiales</taxon>
        <taxon>Burkholderiaceae</taxon>
        <taxon>Burkholderia</taxon>
        <taxon>Burkholderia cepacia complex</taxon>
    </lineage>
</organism>
<name>A0A6P2G970_9BURK</name>
<dbReference type="PANTHER" id="PTHR43677">
    <property type="entry name" value="SHORT-CHAIN DEHYDROGENASE/REDUCTASE"/>
    <property type="match status" value="1"/>
</dbReference>
<dbReference type="InterPro" id="IPR013149">
    <property type="entry name" value="ADH-like_C"/>
</dbReference>
<dbReference type="PANTHER" id="PTHR43677:SF11">
    <property type="entry name" value="ZINC-CONTAINING ALCOHOL DEHYDROGENASE"/>
    <property type="match status" value="1"/>
</dbReference>
<protein>
    <submittedName>
        <fullName evidence="2 3">Alcohol dehydrogenase</fullName>
    </submittedName>
</protein>
<dbReference type="EMBL" id="JAFCIQ010000011">
    <property type="protein sequence ID" value="MBM2768184.1"/>
    <property type="molecule type" value="Genomic_DNA"/>
</dbReference>
<evidence type="ECO:0000259" key="1">
    <source>
        <dbReference type="SMART" id="SM00829"/>
    </source>
</evidence>
<feature type="domain" description="Enoyl reductase (ER)" evidence="1">
    <location>
        <begin position="8"/>
        <end position="264"/>
    </location>
</feature>
<reference evidence="2 5" key="2">
    <citation type="submission" date="2021-02" db="EMBL/GenBank/DDBJ databases">
        <title>Draft genome of the type strains Burkholderia anthina DSM16086.</title>
        <authorList>
            <person name="Hertel R."/>
            <person name="Meissner J."/>
            <person name="Poehlein A."/>
            <person name="Daniel R."/>
            <person name="Commichau F.M."/>
        </authorList>
    </citation>
    <scope>NUCLEOTIDE SEQUENCE [LARGE SCALE GENOMIC DNA]</scope>
    <source>
        <strain evidence="2 5">DSM 16086</strain>
    </source>
</reference>
<keyword evidence="5" id="KW-1185">Reference proteome</keyword>
<gene>
    <name evidence="3" type="ORF">BAN20980_02357</name>
    <name evidence="2" type="ORF">JQK92_17325</name>
</gene>
<dbReference type="SMART" id="SM00829">
    <property type="entry name" value="PKS_ER"/>
    <property type="match status" value="1"/>
</dbReference>
<dbReference type="Gene3D" id="3.90.180.10">
    <property type="entry name" value="Medium-chain alcohol dehydrogenases, catalytic domain"/>
    <property type="match status" value="1"/>
</dbReference>
<dbReference type="GO" id="GO:0016491">
    <property type="term" value="F:oxidoreductase activity"/>
    <property type="evidence" value="ECO:0007669"/>
    <property type="project" value="InterPro"/>
</dbReference>
<accession>A0A6P2G970</accession>
<dbReference type="InterPro" id="IPR020843">
    <property type="entry name" value="ER"/>
</dbReference>
<dbReference type="Proteomes" id="UP000755577">
    <property type="component" value="Unassembled WGS sequence"/>
</dbReference>
<reference evidence="3 4" key="1">
    <citation type="submission" date="2019-09" db="EMBL/GenBank/DDBJ databases">
        <authorList>
            <person name="Depoorter E."/>
        </authorList>
    </citation>
    <scope>NUCLEOTIDE SEQUENCE [LARGE SCALE GENOMIC DNA]</scope>
    <source>
        <strain evidence="3">LMG 20980</strain>
    </source>
</reference>
<evidence type="ECO:0000313" key="2">
    <source>
        <dbReference type="EMBL" id="MBM2768184.1"/>
    </source>
</evidence>
<evidence type="ECO:0000313" key="5">
    <source>
        <dbReference type="Proteomes" id="UP000755577"/>
    </source>
</evidence>
<dbReference type="Pfam" id="PF00107">
    <property type="entry name" value="ADH_zinc_N"/>
    <property type="match status" value="1"/>
</dbReference>
<dbReference type="EMBL" id="CABVLY010000007">
    <property type="protein sequence ID" value="VVU49651.1"/>
    <property type="molecule type" value="Genomic_DNA"/>
</dbReference>
<dbReference type="SUPFAM" id="SSF51735">
    <property type="entry name" value="NAD(P)-binding Rossmann-fold domains"/>
    <property type="match status" value="1"/>
</dbReference>
<evidence type="ECO:0000313" key="4">
    <source>
        <dbReference type="Proteomes" id="UP000494201"/>
    </source>
</evidence>
<dbReference type="Gene3D" id="3.40.50.720">
    <property type="entry name" value="NAD(P)-binding Rossmann-like Domain"/>
    <property type="match status" value="1"/>
</dbReference>
<dbReference type="Proteomes" id="UP000494201">
    <property type="component" value="Unassembled WGS sequence"/>
</dbReference>
<proteinExistence type="predicted"/>
<dbReference type="GeneID" id="56500395"/>
<dbReference type="AlphaFoldDB" id="A0A6P2G970"/>
<dbReference type="InterPro" id="IPR051397">
    <property type="entry name" value="Zn-ADH-like_protein"/>
</dbReference>
<dbReference type="SUPFAM" id="SSF50129">
    <property type="entry name" value="GroES-like"/>
    <property type="match status" value="1"/>
</dbReference>